<dbReference type="Pfam" id="PF00455">
    <property type="entry name" value="DeoRC"/>
    <property type="match status" value="1"/>
</dbReference>
<keyword evidence="4" id="KW-0804">Transcription</keyword>
<dbReference type="PROSITE" id="PS00894">
    <property type="entry name" value="HTH_DEOR_1"/>
    <property type="match status" value="1"/>
</dbReference>
<dbReference type="SMART" id="SM01134">
    <property type="entry name" value="DeoRC"/>
    <property type="match status" value="1"/>
</dbReference>
<dbReference type="RefSeq" id="WP_344798491.1">
    <property type="nucleotide sequence ID" value="NZ_BAABBN010000007.1"/>
</dbReference>
<organism evidence="6 7">
    <name type="scientific">Litoribacillus peritrichatus</name>
    <dbReference type="NCBI Taxonomy" id="718191"/>
    <lineage>
        <taxon>Bacteria</taxon>
        <taxon>Pseudomonadati</taxon>
        <taxon>Pseudomonadota</taxon>
        <taxon>Gammaproteobacteria</taxon>
        <taxon>Oceanospirillales</taxon>
        <taxon>Oceanospirillaceae</taxon>
        <taxon>Litoribacillus</taxon>
    </lineage>
</organism>
<evidence type="ECO:0000313" key="6">
    <source>
        <dbReference type="EMBL" id="GAA3925465.1"/>
    </source>
</evidence>
<dbReference type="SMART" id="SM00420">
    <property type="entry name" value="HTH_DEOR"/>
    <property type="match status" value="1"/>
</dbReference>
<dbReference type="InterPro" id="IPR050313">
    <property type="entry name" value="Carb_Metab_HTH_regulators"/>
</dbReference>
<protein>
    <submittedName>
        <fullName evidence="6">DeoR/GlpR family transcriptional regulator</fullName>
    </submittedName>
</protein>
<gene>
    <name evidence="6" type="ORF">GCM10022277_21900</name>
</gene>
<evidence type="ECO:0000256" key="1">
    <source>
        <dbReference type="ARBA" id="ARBA00022491"/>
    </source>
</evidence>
<dbReference type="PROSITE" id="PS51000">
    <property type="entry name" value="HTH_DEOR_2"/>
    <property type="match status" value="1"/>
</dbReference>
<dbReference type="Gene3D" id="1.10.10.10">
    <property type="entry name" value="Winged helix-like DNA-binding domain superfamily/Winged helix DNA-binding domain"/>
    <property type="match status" value="1"/>
</dbReference>
<sequence length="251" mass="27771">MAKQSRHDLILKLVSEHGYISIEELASRCQVTPQTIRRDLNELADNQQLSRHHGGAATNTSVANAAYSERRVMQHEQKQRIAQTIADSIPNFSSLFINIGTTTEEVAKALLHHTGLQIITNNLNVANILCNKEDFDVLIAGGTVRKDGGIVGQGTEDFINQFKVDFAILGISGIDEDGALLDYDYREVRVSQAILKNSRQVLLAADHTKFGRNATIRLGNITEASQVFTDQMPPLSIKQLLKEHKVTLNVC</sequence>
<comment type="caution">
    <text evidence="6">The sequence shown here is derived from an EMBL/GenBank/DDBJ whole genome shotgun (WGS) entry which is preliminary data.</text>
</comment>
<dbReference type="PRINTS" id="PR00037">
    <property type="entry name" value="HTHLACR"/>
</dbReference>
<dbReference type="Pfam" id="PF08220">
    <property type="entry name" value="HTH_DeoR"/>
    <property type="match status" value="1"/>
</dbReference>
<name>A0ABP7MKY1_9GAMM</name>
<dbReference type="PANTHER" id="PTHR30363">
    <property type="entry name" value="HTH-TYPE TRANSCRIPTIONAL REGULATOR SRLR-RELATED"/>
    <property type="match status" value="1"/>
</dbReference>
<evidence type="ECO:0000259" key="5">
    <source>
        <dbReference type="PROSITE" id="PS51000"/>
    </source>
</evidence>
<dbReference type="InterPro" id="IPR001034">
    <property type="entry name" value="DeoR_HTH"/>
</dbReference>
<dbReference type="InterPro" id="IPR037171">
    <property type="entry name" value="NagB/RpiA_transferase-like"/>
</dbReference>
<feature type="domain" description="HTH deoR-type" evidence="5">
    <location>
        <begin position="3"/>
        <end position="58"/>
    </location>
</feature>
<dbReference type="SUPFAM" id="SSF46785">
    <property type="entry name" value="Winged helix' DNA-binding domain"/>
    <property type="match status" value="1"/>
</dbReference>
<dbReference type="InterPro" id="IPR036390">
    <property type="entry name" value="WH_DNA-bd_sf"/>
</dbReference>
<keyword evidence="7" id="KW-1185">Reference proteome</keyword>
<dbReference type="SUPFAM" id="SSF100950">
    <property type="entry name" value="NagB/RpiA/CoA transferase-like"/>
    <property type="match status" value="1"/>
</dbReference>
<accession>A0ABP7MKY1</accession>
<evidence type="ECO:0000256" key="4">
    <source>
        <dbReference type="ARBA" id="ARBA00023163"/>
    </source>
</evidence>
<evidence type="ECO:0000256" key="3">
    <source>
        <dbReference type="ARBA" id="ARBA00023125"/>
    </source>
</evidence>
<dbReference type="InterPro" id="IPR018356">
    <property type="entry name" value="Tscrpt_reg_HTH_DeoR_CS"/>
</dbReference>
<dbReference type="NCBIfam" id="NF008154">
    <property type="entry name" value="PRK10906.1"/>
    <property type="match status" value="1"/>
</dbReference>
<dbReference type="Gene3D" id="3.40.50.1360">
    <property type="match status" value="1"/>
</dbReference>
<evidence type="ECO:0000256" key="2">
    <source>
        <dbReference type="ARBA" id="ARBA00023015"/>
    </source>
</evidence>
<proteinExistence type="predicted"/>
<dbReference type="PANTHER" id="PTHR30363:SF4">
    <property type="entry name" value="GLYCEROL-3-PHOSPHATE REGULON REPRESSOR"/>
    <property type="match status" value="1"/>
</dbReference>
<dbReference type="InterPro" id="IPR036388">
    <property type="entry name" value="WH-like_DNA-bd_sf"/>
</dbReference>
<dbReference type="EMBL" id="BAABBN010000007">
    <property type="protein sequence ID" value="GAA3925465.1"/>
    <property type="molecule type" value="Genomic_DNA"/>
</dbReference>
<evidence type="ECO:0000313" key="7">
    <source>
        <dbReference type="Proteomes" id="UP001501565"/>
    </source>
</evidence>
<dbReference type="InterPro" id="IPR014036">
    <property type="entry name" value="DeoR-like_C"/>
</dbReference>
<keyword evidence="1" id="KW-0678">Repressor</keyword>
<keyword evidence="3" id="KW-0238">DNA-binding</keyword>
<dbReference type="Proteomes" id="UP001501565">
    <property type="component" value="Unassembled WGS sequence"/>
</dbReference>
<reference evidence="7" key="1">
    <citation type="journal article" date="2019" name="Int. J. Syst. Evol. Microbiol.">
        <title>The Global Catalogue of Microorganisms (GCM) 10K type strain sequencing project: providing services to taxonomists for standard genome sequencing and annotation.</title>
        <authorList>
            <consortium name="The Broad Institute Genomics Platform"/>
            <consortium name="The Broad Institute Genome Sequencing Center for Infectious Disease"/>
            <person name="Wu L."/>
            <person name="Ma J."/>
        </authorList>
    </citation>
    <scope>NUCLEOTIDE SEQUENCE [LARGE SCALE GENOMIC DNA]</scope>
    <source>
        <strain evidence="7">JCM 17551</strain>
    </source>
</reference>
<keyword evidence="2" id="KW-0805">Transcription regulation</keyword>